<dbReference type="GO" id="GO:0005524">
    <property type="term" value="F:ATP binding"/>
    <property type="evidence" value="ECO:0007669"/>
    <property type="project" value="UniProtKB-KW"/>
</dbReference>
<evidence type="ECO:0000256" key="3">
    <source>
        <dbReference type="ARBA" id="ARBA00022723"/>
    </source>
</evidence>
<dbReference type="EC" id="6.3.2.12" evidence="7"/>
<keyword evidence="2 7" id="KW-0436">Ligase</keyword>
<evidence type="ECO:0000313" key="9">
    <source>
        <dbReference type="Proteomes" id="UP000053317"/>
    </source>
</evidence>
<dbReference type="NCBIfam" id="TIGR01499">
    <property type="entry name" value="folC"/>
    <property type="match status" value="1"/>
</dbReference>
<keyword evidence="3" id="KW-0479">Metal-binding</keyword>
<dbReference type="InterPro" id="IPR036565">
    <property type="entry name" value="Mur-like_cat_sf"/>
</dbReference>
<dbReference type="PANTHER" id="PTHR11136:SF0">
    <property type="entry name" value="DIHYDROFOLATE SYNTHETASE-RELATED"/>
    <property type="match status" value="1"/>
</dbReference>
<dbReference type="GO" id="GO:0005739">
    <property type="term" value="C:mitochondrion"/>
    <property type="evidence" value="ECO:0007669"/>
    <property type="project" value="TreeGrafter"/>
</dbReference>
<keyword evidence="5 7" id="KW-0067">ATP-binding</keyword>
<sequence length="421" mass="46142">MIELGLARIAHLVPKQYTWKAVHVAGTNGKGSICAYLSAMIKEAGFRPARFNSPHLIDRWDCISINDFAVERKDFEKTEQSIKIRDQELHINASEFELLAATAFELFNASQPPIDYGVIEVGLGGRLDATNVLSNIEVSIIAKIGLDHQVQLGNTILEIAREKAGIMRPKVPCIIDGTNEREVLEALQDHACKVGTPVALVTADSRPETYAELQPVFNQQDLEPHQRANLLVATEAMKMLMSRCSQSVKGDTKNFLDGVRKVQWPGRMQRLGLEQLTGRQETVLLDGAHNLQSAEALAAHVDRTMRHVGRSVTWVIAASQGKDLGSILTSCLHNNDKLIPVTFGPVDGMPWVHSMTIDDIVAAVKKIPVDVEIVNTTEADGNGLVDRLRLACDVANEGPLVIAGSLYLVSDVLRLLRSVTS</sequence>
<keyword evidence="7" id="KW-0554">One-carbon metabolism</keyword>
<dbReference type="OrthoDB" id="5212574at2759"/>
<dbReference type="SUPFAM" id="SSF53244">
    <property type="entry name" value="MurD-like peptide ligases, peptide-binding domain"/>
    <property type="match status" value="1"/>
</dbReference>
<evidence type="ECO:0000256" key="5">
    <source>
        <dbReference type="ARBA" id="ARBA00022840"/>
    </source>
</evidence>
<dbReference type="Proteomes" id="UP000053317">
    <property type="component" value="Unassembled WGS sequence"/>
</dbReference>
<dbReference type="PANTHER" id="PTHR11136">
    <property type="entry name" value="FOLYLPOLYGLUTAMATE SYNTHASE-RELATED"/>
    <property type="match status" value="1"/>
</dbReference>
<dbReference type="GO" id="GO:0006730">
    <property type="term" value="P:one-carbon metabolic process"/>
    <property type="evidence" value="ECO:0007669"/>
    <property type="project" value="UniProtKB-KW"/>
</dbReference>
<evidence type="ECO:0000256" key="6">
    <source>
        <dbReference type="ARBA" id="ARBA00022842"/>
    </source>
</evidence>
<dbReference type="Gene3D" id="3.40.1190.10">
    <property type="entry name" value="Mur-like, catalytic domain"/>
    <property type="match status" value="1"/>
</dbReference>
<evidence type="ECO:0000256" key="4">
    <source>
        <dbReference type="ARBA" id="ARBA00022741"/>
    </source>
</evidence>
<dbReference type="SUPFAM" id="SSF53623">
    <property type="entry name" value="MurD-like peptide ligases, catalytic domain"/>
    <property type="match status" value="1"/>
</dbReference>
<keyword evidence="6" id="KW-0460">Magnesium</keyword>
<evidence type="ECO:0000313" key="8">
    <source>
        <dbReference type="EMBL" id="KKY23914.1"/>
    </source>
</evidence>
<comment type="caution">
    <text evidence="8">The sequence shown here is derived from an EMBL/GenBank/DDBJ whole genome shotgun (WGS) entry which is preliminary data.</text>
</comment>
<dbReference type="Gene3D" id="3.90.190.20">
    <property type="entry name" value="Mur ligase, C-terminal domain"/>
    <property type="match status" value="1"/>
</dbReference>
<keyword evidence="9" id="KW-1185">Reference proteome</keyword>
<reference evidence="8 9" key="2">
    <citation type="submission" date="2015-05" db="EMBL/GenBank/DDBJ databases">
        <authorList>
            <person name="Morales-Cruz A."/>
            <person name="Amrine K.C."/>
            <person name="Cantu D."/>
        </authorList>
    </citation>
    <scope>NUCLEOTIDE SEQUENCE [LARGE SCALE GENOMIC DNA]</scope>
    <source>
        <strain evidence="8">UCRPC4</strain>
    </source>
</reference>
<dbReference type="InterPro" id="IPR018109">
    <property type="entry name" value="Folylpolyglutamate_synth_CS"/>
</dbReference>
<protein>
    <recommendedName>
        <fullName evidence="7">Dihydrofolate synthetase</fullName>
        <ecNumber evidence="7">6.3.2.12</ecNumber>
    </recommendedName>
</protein>
<dbReference type="PIRSF" id="PIRSF001563">
    <property type="entry name" value="Folylpolyglu_synth"/>
    <property type="match status" value="1"/>
</dbReference>
<evidence type="ECO:0000256" key="2">
    <source>
        <dbReference type="ARBA" id="ARBA00022598"/>
    </source>
</evidence>
<evidence type="ECO:0000256" key="1">
    <source>
        <dbReference type="ARBA" id="ARBA00008276"/>
    </source>
</evidence>
<comment type="similarity">
    <text evidence="1 7">Belongs to the folylpolyglutamate synthase family.</text>
</comment>
<dbReference type="GO" id="GO:0008841">
    <property type="term" value="F:dihydrofolate synthase activity"/>
    <property type="evidence" value="ECO:0007669"/>
    <property type="project" value="UniProtKB-EC"/>
</dbReference>
<dbReference type="PROSITE" id="PS01012">
    <property type="entry name" value="FOLYLPOLYGLU_SYNT_2"/>
    <property type="match status" value="1"/>
</dbReference>
<dbReference type="GO" id="GO:0004326">
    <property type="term" value="F:tetrahydrofolylpolyglutamate synthase activity"/>
    <property type="evidence" value="ECO:0007669"/>
    <property type="project" value="InterPro"/>
</dbReference>
<comment type="pathway">
    <text evidence="7">Cofactor biosynthesis; tetrahydrofolylpolyglutamate biosynthesis.</text>
</comment>
<dbReference type="GO" id="GO:0005829">
    <property type="term" value="C:cytosol"/>
    <property type="evidence" value="ECO:0007669"/>
    <property type="project" value="TreeGrafter"/>
</dbReference>
<dbReference type="InterPro" id="IPR036615">
    <property type="entry name" value="Mur_ligase_C_dom_sf"/>
</dbReference>
<name>A0A0G2ENN0_PHACM</name>
<dbReference type="AlphaFoldDB" id="A0A0G2ENN0"/>
<dbReference type="InterPro" id="IPR001645">
    <property type="entry name" value="Folylpolyglutamate_synth"/>
</dbReference>
<reference evidence="8 9" key="1">
    <citation type="submission" date="2015-05" db="EMBL/GenBank/DDBJ databases">
        <title>Distinctive expansion of gene families associated with plant cell wall degradation and secondary metabolism in the genomes of grapevine trunk pathogens.</title>
        <authorList>
            <person name="Lawrence D.P."/>
            <person name="Travadon R."/>
            <person name="Rolshausen P.E."/>
            <person name="Baumgartner K."/>
        </authorList>
    </citation>
    <scope>NUCLEOTIDE SEQUENCE [LARGE SCALE GENOMIC DNA]</scope>
    <source>
        <strain evidence="8">UCRPC4</strain>
    </source>
</reference>
<evidence type="ECO:0000256" key="7">
    <source>
        <dbReference type="PIRNR" id="PIRNR001563"/>
    </source>
</evidence>
<gene>
    <name evidence="8" type="ORF">UCRPC4_g02727</name>
</gene>
<keyword evidence="4 7" id="KW-0547">Nucleotide-binding</keyword>
<comment type="catalytic activity">
    <reaction evidence="7">
        <text>7,8-dihydropteroate + L-glutamate + ATP = 7,8-dihydrofolate + ADP + phosphate + H(+)</text>
        <dbReference type="Rhea" id="RHEA:23584"/>
        <dbReference type="ChEBI" id="CHEBI:15378"/>
        <dbReference type="ChEBI" id="CHEBI:17839"/>
        <dbReference type="ChEBI" id="CHEBI:29985"/>
        <dbReference type="ChEBI" id="CHEBI:30616"/>
        <dbReference type="ChEBI" id="CHEBI:43474"/>
        <dbReference type="ChEBI" id="CHEBI:57451"/>
        <dbReference type="ChEBI" id="CHEBI:456216"/>
        <dbReference type="EC" id="6.3.2.12"/>
    </reaction>
</comment>
<organism evidence="8 9">
    <name type="scientific">Phaeomoniella chlamydospora</name>
    <name type="common">Phaeoacremonium chlamydosporum</name>
    <dbReference type="NCBI Taxonomy" id="158046"/>
    <lineage>
        <taxon>Eukaryota</taxon>
        <taxon>Fungi</taxon>
        <taxon>Dikarya</taxon>
        <taxon>Ascomycota</taxon>
        <taxon>Pezizomycotina</taxon>
        <taxon>Eurotiomycetes</taxon>
        <taxon>Chaetothyriomycetidae</taxon>
        <taxon>Phaeomoniellales</taxon>
        <taxon>Phaeomoniellaceae</taxon>
        <taxon>Phaeomoniella</taxon>
    </lineage>
</organism>
<dbReference type="GO" id="GO:0046872">
    <property type="term" value="F:metal ion binding"/>
    <property type="evidence" value="ECO:0007669"/>
    <property type="project" value="UniProtKB-KW"/>
</dbReference>
<accession>A0A0G2ENN0</accession>
<dbReference type="UniPathway" id="UPA00850"/>
<dbReference type="EMBL" id="LCWF01000064">
    <property type="protein sequence ID" value="KKY23914.1"/>
    <property type="molecule type" value="Genomic_DNA"/>
</dbReference>
<proteinExistence type="inferred from homology"/>